<organism evidence="2 3">
    <name type="scientific">Amycolatopsis saalfeldensis</name>
    <dbReference type="NCBI Taxonomy" id="394193"/>
    <lineage>
        <taxon>Bacteria</taxon>
        <taxon>Bacillati</taxon>
        <taxon>Actinomycetota</taxon>
        <taxon>Actinomycetes</taxon>
        <taxon>Pseudonocardiales</taxon>
        <taxon>Pseudonocardiaceae</taxon>
        <taxon>Amycolatopsis</taxon>
    </lineage>
</organism>
<protein>
    <submittedName>
        <fullName evidence="2">Uncharacterized protein</fullName>
    </submittedName>
</protein>
<gene>
    <name evidence="2" type="ORF">SAMN04489732_11116</name>
</gene>
<proteinExistence type="predicted"/>
<feature type="compositionally biased region" description="Basic and acidic residues" evidence="1">
    <location>
        <begin position="35"/>
        <end position="44"/>
    </location>
</feature>
<evidence type="ECO:0000256" key="1">
    <source>
        <dbReference type="SAM" id="MobiDB-lite"/>
    </source>
</evidence>
<dbReference type="STRING" id="394193.SAMN04489732_11116"/>
<sequence>MNETGDLESPAGDGSSDEVDHAPGPQEAEDEPASGEEHAARQEVRAGLIGETASTVGGDVVGAVMPAVLDAYKNREHLKIQGEALFERVKRKLGGKSGE</sequence>
<dbReference type="Proteomes" id="UP000198582">
    <property type="component" value="Unassembled WGS sequence"/>
</dbReference>
<keyword evidence="3" id="KW-1185">Reference proteome</keyword>
<dbReference type="AlphaFoldDB" id="A0A1H8Y4L1"/>
<reference evidence="2 3" key="1">
    <citation type="submission" date="2016-10" db="EMBL/GenBank/DDBJ databases">
        <authorList>
            <person name="de Groot N.N."/>
        </authorList>
    </citation>
    <scope>NUCLEOTIDE SEQUENCE [LARGE SCALE GENOMIC DNA]</scope>
    <source>
        <strain evidence="2 3">DSM 44993</strain>
    </source>
</reference>
<accession>A0A1H8Y4L1</accession>
<dbReference type="RefSeq" id="WP_091619918.1">
    <property type="nucleotide sequence ID" value="NZ_FOEF01000011.1"/>
</dbReference>
<dbReference type="EMBL" id="FOEF01000011">
    <property type="protein sequence ID" value="SEP47007.1"/>
    <property type="molecule type" value="Genomic_DNA"/>
</dbReference>
<name>A0A1H8Y4L1_9PSEU</name>
<evidence type="ECO:0000313" key="3">
    <source>
        <dbReference type="Proteomes" id="UP000198582"/>
    </source>
</evidence>
<evidence type="ECO:0000313" key="2">
    <source>
        <dbReference type="EMBL" id="SEP47007.1"/>
    </source>
</evidence>
<feature type="region of interest" description="Disordered" evidence="1">
    <location>
        <begin position="1"/>
        <end position="44"/>
    </location>
</feature>